<keyword evidence="4" id="KW-1185">Reference proteome</keyword>
<comment type="caution">
    <text evidence="3">The sequence shown here is derived from an EMBL/GenBank/DDBJ whole genome shotgun (WGS) entry which is preliminary data.</text>
</comment>
<proteinExistence type="predicted"/>
<evidence type="ECO:0000256" key="1">
    <source>
        <dbReference type="ARBA" id="ARBA00022603"/>
    </source>
</evidence>
<evidence type="ECO:0000256" key="2">
    <source>
        <dbReference type="ARBA" id="ARBA00022679"/>
    </source>
</evidence>
<dbReference type="PANTHER" id="PTHR12049">
    <property type="entry name" value="PROTEIN ARGININE METHYLTRANSFERASE NDUFAF7, MITOCHONDRIAL"/>
    <property type="match status" value="1"/>
</dbReference>
<dbReference type="AlphaFoldDB" id="A0A7X1ZDK5"/>
<dbReference type="Gene3D" id="3.40.50.12710">
    <property type="match status" value="1"/>
</dbReference>
<dbReference type="SUPFAM" id="SSF53335">
    <property type="entry name" value="S-adenosyl-L-methionine-dependent methyltransferases"/>
    <property type="match status" value="1"/>
</dbReference>
<dbReference type="OrthoDB" id="9794208at2"/>
<dbReference type="Pfam" id="PF02636">
    <property type="entry name" value="Methyltransf_28"/>
    <property type="match status" value="1"/>
</dbReference>
<keyword evidence="1 3" id="KW-0489">Methyltransferase</keyword>
<dbReference type="GO" id="GO:0035243">
    <property type="term" value="F:protein-arginine omega-N symmetric methyltransferase activity"/>
    <property type="evidence" value="ECO:0007669"/>
    <property type="project" value="TreeGrafter"/>
</dbReference>
<accession>A0A7X1ZDK5</accession>
<evidence type="ECO:0000313" key="3">
    <source>
        <dbReference type="EMBL" id="MQX36583.1"/>
    </source>
</evidence>
<evidence type="ECO:0000313" key="4">
    <source>
        <dbReference type="Proteomes" id="UP000434582"/>
    </source>
</evidence>
<dbReference type="EMBL" id="WIVE01000022">
    <property type="protein sequence ID" value="MQX36583.1"/>
    <property type="molecule type" value="Genomic_DNA"/>
</dbReference>
<organism evidence="3 4">
    <name type="scientific">Roseospira navarrensis</name>
    <dbReference type="NCBI Taxonomy" id="140058"/>
    <lineage>
        <taxon>Bacteria</taxon>
        <taxon>Pseudomonadati</taxon>
        <taxon>Pseudomonadota</taxon>
        <taxon>Alphaproteobacteria</taxon>
        <taxon>Rhodospirillales</taxon>
        <taxon>Rhodospirillaceae</taxon>
        <taxon>Roseospira</taxon>
    </lineage>
</organism>
<protein>
    <submittedName>
        <fullName evidence="3">Class I SAM-dependent methyltransferase</fullName>
    </submittedName>
</protein>
<dbReference type="PANTHER" id="PTHR12049:SF7">
    <property type="entry name" value="PROTEIN ARGININE METHYLTRANSFERASE NDUFAF7, MITOCHONDRIAL"/>
    <property type="match status" value="1"/>
</dbReference>
<dbReference type="RefSeq" id="WP_153343207.1">
    <property type="nucleotide sequence ID" value="NZ_WIVE01000022.1"/>
</dbReference>
<dbReference type="GO" id="GO:0032259">
    <property type="term" value="P:methylation"/>
    <property type="evidence" value="ECO:0007669"/>
    <property type="project" value="UniProtKB-KW"/>
</dbReference>
<dbReference type="InterPro" id="IPR029063">
    <property type="entry name" value="SAM-dependent_MTases_sf"/>
</dbReference>
<dbReference type="InterPro" id="IPR038375">
    <property type="entry name" value="NDUFAF7_sf"/>
</dbReference>
<dbReference type="InterPro" id="IPR003788">
    <property type="entry name" value="NDUFAF7"/>
</dbReference>
<dbReference type="Proteomes" id="UP000434582">
    <property type="component" value="Unassembled WGS sequence"/>
</dbReference>
<reference evidence="3 4" key="1">
    <citation type="submission" date="2019-10" db="EMBL/GenBank/DDBJ databases">
        <title>Draft whole-genome sequence of the purple nonsulfur photosynthetic bacterium Roseospira navarrensis DSM 15114.</title>
        <authorList>
            <person name="Kyndt J.A."/>
            <person name="Meyer T.E."/>
        </authorList>
    </citation>
    <scope>NUCLEOTIDE SEQUENCE [LARGE SCALE GENOMIC DNA]</scope>
    <source>
        <strain evidence="3 4">DSM 15114</strain>
    </source>
</reference>
<name>A0A7X1ZDK5_9PROT</name>
<keyword evidence="2 3" id="KW-0808">Transferase</keyword>
<gene>
    <name evidence="3" type="ORF">GHC57_08645</name>
</gene>
<sequence length="363" mass="38568">MTDGTLDARLRARIAAEGPLPVETVMAEANAAYYARGPAIGAAGDFVTAPEISQVFGEIIGLWLAVVWQMMGRPPRVILVECGPGRGTLMADALRALAPVPAFRAALEVHVVETSPTLRETQRATLGDAVAAWHDTLATVPDDAPLFLVGNEFLDALPVRQYVRAAGRWHLRRVGLDGAGALAFVTGEPAPADDLHPRLRDGAPDGAPDGAIAEVCPTAREFVSDLGRRIVHQGGVGLLIDYGHPRSGCGETLQAVRGHRYHPVLRDLGTADLTTHVDFEALSRSVAAFGAAAHGPVEQGVWLRALGAEARAAMLRQGGSPEQDAEIQRAVRRLIDPEEMGRLFRAFAVTGTESDVLPGFEGM</sequence>